<keyword evidence="1" id="KW-1185">Reference proteome</keyword>
<dbReference type="AlphaFoldDB" id="A0A915NRF4"/>
<proteinExistence type="predicted"/>
<name>A0A915NRF4_9BILA</name>
<sequence length="125" mass="14433">MFDQQHLIGKSHNFGSNPDNFNIFNNNNNSMHLLQNSPPQEFDQQQQNCHQFSNNFYFDEFNSGIKNYSEGNNNLKSLWHETSRDNEFSQNNSNLSGMMADNQNFRPKTLDLFSPPAVGGGWHSE</sequence>
<reference evidence="2" key="1">
    <citation type="submission" date="2022-11" db="UniProtKB">
        <authorList>
            <consortium name="WormBaseParasite"/>
        </authorList>
    </citation>
    <scope>IDENTIFICATION</scope>
</reference>
<dbReference type="Proteomes" id="UP000887560">
    <property type="component" value="Unplaced"/>
</dbReference>
<dbReference type="WBParaSite" id="scf7180000419561.g3984">
    <property type="protein sequence ID" value="scf7180000419561.g3984"/>
    <property type="gene ID" value="scf7180000419561.g3984"/>
</dbReference>
<organism evidence="1 2">
    <name type="scientific">Meloidogyne floridensis</name>
    <dbReference type="NCBI Taxonomy" id="298350"/>
    <lineage>
        <taxon>Eukaryota</taxon>
        <taxon>Metazoa</taxon>
        <taxon>Ecdysozoa</taxon>
        <taxon>Nematoda</taxon>
        <taxon>Chromadorea</taxon>
        <taxon>Rhabditida</taxon>
        <taxon>Tylenchina</taxon>
        <taxon>Tylenchomorpha</taxon>
        <taxon>Tylenchoidea</taxon>
        <taxon>Meloidogynidae</taxon>
        <taxon>Meloidogyninae</taxon>
        <taxon>Meloidogyne</taxon>
    </lineage>
</organism>
<evidence type="ECO:0000313" key="1">
    <source>
        <dbReference type="Proteomes" id="UP000887560"/>
    </source>
</evidence>
<evidence type="ECO:0000313" key="2">
    <source>
        <dbReference type="WBParaSite" id="scf7180000419561.g3984"/>
    </source>
</evidence>
<protein>
    <submittedName>
        <fullName evidence="2">Uncharacterized protein</fullName>
    </submittedName>
</protein>
<accession>A0A915NRF4</accession>